<dbReference type="GO" id="GO:0043565">
    <property type="term" value="F:sequence-specific DNA binding"/>
    <property type="evidence" value="ECO:0007669"/>
    <property type="project" value="InterPro"/>
</dbReference>
<dbReference type="CDD" id="cd14820">
    <property type="entry name" value="TRAX"/>
    <property type="match status" value="1"/>
</dbReference>
<sequence length="242" mass="27463">MGVGEKRARGEGQSSSGLLDEADFERIRGDMQKYDLQREKIIKTSRDVQKLGKQAIFSLHRKDFKRAEEQLDKAAGTATSLLPLVEAQPTLRQGSYSNALEEWAEAKIFQHYLSEGTLMPSSKLPFCNNEEYLGGVLDFCGELNRFCVQRATARDEAAVRSCRDLVEDIMDQYLKFDFRNSQLRRKYDGLKYTLKNMETMLYELSLGAHKAGQVKTKIGAGPEPEGKRVKAVRESVPRLEED</sequence>
<comment type="subcellular location">
    <subcellularLocation>
        <location evidence="2">Cytoplasm</location>
    </subcellularLocation>
    <subcellularLocation>
        <location evidence="1">Nucleus</location>
    </subcellularLocation>
</comment>
<dbReference type="Pfam" id="PF01997">
    <property type="entry name" value="Translin"/>
    <property type="match status" value="1"/>
</dbReference>
<dbReference type="Gene3D" id="1.20.58.190">
    <property type="entry name" value="Translin, domain 1"/>
    <property type="match status" value="1"/>
</dbReference>
<dbReference type="InterPro" id="IPR016069">
    <property type="entry name" value="Translin_C"/>
</dbReference>
<keyword evidence="8" id="KW-1185">Reference proteome</keyword>
<evidence type="ECO:0000256" key="4">
    <source>
        <dbReference type="ARBA" id="ARBA00022490"/>
    </source>
</evidence>
<gene>
    <name evidence="7" type="ORF">HKI87_08g53770</name>
</gene>
<evidence type="ECO:0000256" key="1">
    <source>
        <dbReference type="ARBA" id="ARBA00004123"/>
    </source>
</evidence>
<keyword evidence="4" id="KW-0963">Cytoplasm</keyword>
<evidence type="ECO:0000256" key="3">
    <source>
        <dbReference type="ARBA" id="ARBA00005902"/>
    </source>
</evidence>
<reference evidence="7 8" key="1">
    <citation type="submission" date="2024-03" db="EMBL/GenBank/DDBJ databases">
        <title>Complete genome sequence of the green alga Chloropicon roscoffensis RCC1871.</title>
        <authorList>
            <person name="Lemieux C."/>
            <person name="Pombert J.-F."/>
            <person name="Otis C."/>
            <person name="Turmel M."/>
        </authorList>
    </citation>
    <scope>NUCLEOTIDE SEQUENCE [LARGE SCALE GENOMIC DNA]</scope>
    <source>
        <strain evidence="7 8">RCC1871</strain>
    </source>
</reference>
<dbReference type="Proteomes" id="UP001472866">
    <property type="component" value="Chromosome 08"/>
</dbReference>
<feature type="region of interest" description="Disordered" evidence="6">
    <location>
        <begin position="1"/>
        <end position="22"/>
    </location>
</feature>
<comment type="similarity">
    <text evidence="3">Belongs to the translin family.</text>
</comment>
<organism evidence="7 8">
    <name type="scientific">Chloropicon roscoffensis</name>
    <dbReference type="NCBI Taxonomy" id="1461544"/>
    <lineage>
        <taxon>Eukaryota</taxon>
        <taxon>Viridiplantae</taxon>
        <taxon>Chlorophyta</taxon>
        <taxon>Chloropicophyceae</taxon>
        <taxon>Chloropicales</taxon>
        <taxon>Chloropicaceae</taxon>
        <taxon>Chloropicon</taxon>
    </lineage>
</organism>
<dbReference type="PANTHER" id="PTHR10741">
    <property type="entry name" value="TRANSLIN AND TRANSLIN ASSOCIATED PROTEIN X"/>
    <property type="match status" value="1"/>
</dbReference>
<evidence type="ECO:0000313" key="8">
    <source>
        <dbReference type="Proteomes" id="UP001472866"/>
    </source>
</evidence>
<evidence type="ECO:0000256" key="5">
    <source>
        <dbReference type="ARBA" id="ARBA00023242"/>
    </source>
</evidence>
<dbReference type="GO" id="GO:0005737">
    <property type="term" value="C:cytoplasm"/>
    <property type="evidence" value="ECO:0007669"/>
    <property type="project" value="UniProtKB-SubCell"/>
</dbReference>
<feature type="compositionally biased region" description="Basic and acidic residues" evidence="6">
    <location>
        <begin position="224"/>
        <end position="242"/>
    </location>
</feature>
<dbReference type="SUPFAM" id="SSF74784">
    <property type="entry name" value="Translin"/>
    <property type="match status" value="1"/>
</dbReference>
<evidence type="ECO:0000256" key="2">
    <source>
        <dbReference type="ARBA" id="ARBA00004496"/>
    </source>
</evidence>
<dbReference type="AlphaFoldDB" id="A0AAX4PCB8"/>
<dbReference type="InterPro" id="IPR036081">
    <property type="entry name" value="Translin_sf"/>
</dbReference>
<dbReference type="EMBL" id="CP151508">
    <property type="protein sequence ID" value="WZN63824.1"/>
    <property type="molecule type" value="Genomic_DNA"/>
</dbReference>
<dbReference type="InterPro" id="IPR016068">
    <property type="entry name" value="Translin_N"/>
</dbReference>
<protein>
    <submittedName>
        <fullName evidence="7">Translin-like protein</fullName>
    </submittedName>
</protein>
<accession>A0AAX4PCB8</accession>
<evidence type="ECO:0000256" key="6">
    <source>
        <dbReference type="SAM" id="MobiDB-lite"/>
    </source>
</evidence>
<proteinExistence type="inferred from homology"/>
<feature type="compositionally biased region" description="Basic and acidic residues" evidence="6">
    <location>
        <begin position="1"/>
        <end position="10"/>
    </location>
</feature>
<dbReference type="Gene3D" id="1.20.58.200">
    <property type="entry name" value="Translin, domain 2"/>
    <property type="match status" value="1"/>
</dbReference>
<evidence type="ECO:0000313" key="7">
    <source>
        <dbReference type="EMBL" id="WZN63824.1"/>
    </source>
</evidence>
<feature type="region of interest" description="Disordered" evidence="6">
    <location>
        <begin position="217"/>
        <end position="242"/>
    </location>
</feature>
<dbReference type="InterPro" id="IPR002848">
    <property type="entry name" value="Translin_fam"/>
</dbReference>
<dbReference type="GO" id="GO:0005634">
    <property type="term" value="C:nucleus"/>
    <property type="evidence" value="ECO:0007669"/>
    <property type="project" value="UniProtKB-SubCell"/>
</dbReference>
<keyword evidence="5" id="KW-0539">Nucleus</keyword>
<name>A0AAX4PCB8_9CHLO</name>